<dbReference type="InterPro" id="IPR036388">
    <property type="entry name" value="WH-like_DNA-bd_sf"/>
</dbReference>
<keyword evidence="1" id="KW-0238">DNA-binding</keyword>
<sequence length="171" mass="18202">MRLTTRTDLALRTLMFCALNPDRIVRKHEVAERCNVSENHLAQVINGLAHKGFVTTLRGRNGGLTLARPKDEIGVGAVARAFEGGVPVADCFANSRADCPLAPSCRLRDALARAVAAFYDSLDTLTIADLVDCNAGLESVLAMPAPIGVRCVRTAESAPQEASAKEDQTVA</sequence>
<protein>
    <submittedName>
        <fullName evidence="2">Rrf2 family transcriptional regulator</fullName>
    </submittedName>
</protein>
<dbReference type="Proteomes" id="UP000706333">
    <property type="component" value="Unassembled WGS sequence"/>
</dbReference>
<dbReference type="NCBIfam" id="TIGR00738">
    <property type="entry name" value="rrf2_super"/>
    <property type="match status" value="1"/>
</dbReference>
<dbReference type="GO" id="GO:0003700">
    <property type="term" value="F:DNA-binding transcription factor activity"/>
    <property type="evidence" value="ECO:0007669"/>
    <property type="project" value="TreeGrafter"/>
</dbReference>
<dbReference type="PANTHER" id="PTHR33221">
    <property type="entry name" value="WINGED HELIX-TURN-HELIX TRANSCRIPTIONAL REGULATOR, RRF2 FAMILY"/>
    <property type="match status" value="1"/>
</dbReference>
<dbReference type="EMBL" id="NHSD01000113">
    <property type="protein sequence ID" value="MBK5926260.1"/>
    <property type="molecule type" value="Genomic_DNA"/>
</dbReference>
<evidence type="ECO:0000313" key="2">
    <source>
        <dbReference type="EMBL" id="MBK5926260.1"/>
    </source>
</evidence>
<dbReference type="InterPro" id="IPR036390">
    <property type="entry name" value="WH_DNA-bd_sf"/>
</dbReference>
<evidence type="ECO:0000313" key="3">
    <source>
        <dbReference type="Proteomes" id="UP000706333"/>
    </source>
</evidence>
<accession>A0A934TI16</accession>
<dbReference type="GO" id="GO:0003677">
    <property type="term" value="F:DNA binding"/>
    <property type="evidence" value="ECO:0007669"/>
    <property type="project" value="UniProtKB-KW"/>
</dbReference>
<dbReference type="PANTHER" id="PTHR33221:SF4">
    <property type="entry name" value="HTH-TYPE TRANSCRIPTIONAL REPRESSOR NSRR"/>
    <property type="match status" value="1"/>
</dbReference>
<reference evidence="2" key="2">
    <citation type="journal article" date="2020" name="Microorganisms">
        <title>Osmotic Adaptation and Compatible Solute Biosynthesis of Phototrophic Bacteria as Revealed from Genome Analyses.</title>
        <authorList>
            <person name="Imhoff J.F."/>
            <person name="Rahn T."/>
            <person name="Kunzel S."/>
            <person name="Keller A."/>
            <person name="Neulinger S.C."/>
        </authorList>
    </citation>
    <scope>NUCLEOTIDE SEQUENCE</scope>
    <source>
        <strain evidence="2">LMG 28126</strain>
    </source>
</reference>
<name>A0A934TI16_9RHOB</name>
<dbReference type="GO" id="GO:0005829">
    <property type="term" value="C:cytosol"/>
    <property type="evidence" value="ECO:0007669"/>
    <property type="project" value="TreeGrafter"/>
</dbReference>
<keyword evidence="3" id="KW-1185">Reference proteome</keyword>
<gene>
    <name evidence="2" type="ORF">CCR87_02635</name>
</gene>
<organism evidence="2 3">
    <name type="scientific">Rhodobaculum claviforme</name>
    <dbReference type="NCBI Taxonomy" id="1549854"/>
    <lineage>
        <taxon>Bacteria</taxon>
        <taxon>Pseudomonadati</taxon>
        <taxon>Pseudomonadota</taxon>
        <taxon>Alphaproteobacteria</taxon>
        <taxon>Rhodobacterales</taxon>
        <taxon>Paracoccaceae</taxon>
        <taxon>Rhodobaculum</taxon>
    </lineage>
</organism>
<dbReference type="Pfam" id="PF02082">
    <property type="entry name" value="Rrf2"/>
    <property type="match status" value="1"/>
</dbReference>
<proteinExistence type="predicted"/>
<dbReference type="SUPFAM" id="SSF46785">
    <property type="entry name" value="Winged helix' DNA-binding domain"/>
    <property type="match status" value="1"/>
</dbReference>
<dbReference type="RefSeq" id="WP_201155899.1">
    <property type="nucleotide sequence ID" value="NZ_NHSD01000113.1"/>
</dbReference>
<dbReference type="PROSITE" id="PS51197">
    <property type="entry name" value="HTH_RRF2_2"/>
    <property type="match status" value="1"/>
</dbReference>
<dbReference type="InterPro" id="IPR000944">
    <property type="entry name" value="Tscrpt_reg_Rrf2"/>
</dbReference>
<reference evidence="2" key="1">
    <citation type="submission" date="2017-05" db="EMBL/GenBank/DDBJ databases">
        <authorList>
            <person name="Imhoff J.F."/>
            <person name="Rahn T."/>
            <person name="Kuenzel S."/>
            <person name="Neulinger S.C."/>
        </authorList>
    </citation>
    <scope>NUCLEOTIDE SEQUENCE</scope>
    <source>
        <strain evidence="2">LMG 28126</strain>
    </source>
</reference>
<dbReference type="AlphaFoldDB" id="A0A934TI16"/>
<evidence type="ECO:0000256" key="1">
    <source>
        <dbReference type="ARBA" id="ARBA00023125"/>
    </source>
</evidence>
<dbReference type="Gene3D" id="1.10.10.10">
    <property type="entry name" value="Winged helix-like DNA-binding domain superfamily/Winged helix DNA-binding domain"/>
    <property type="match status" value="1"/>
</dbReference>
<comment type="caution">
    <text evidence="2">The sequence shown here is derived from an EMBL/GenBank/DDBJ whole genome shotgun (WGS) entry which is preliminary data.</text>
</comment>